<feature type="transmembrane region" description="Helical" evidence="6">
    <location>
        <begin position="783"/>
        <end position="803"/>
    </location>
</feature>
<keyword evidence="4 6" id="KW-1133">Transmembrane helix</keyword>
<dbReference type="PANTHER" id="PTHR30572:SF18">
    <property type="entry name" value="ABC-TYPE MACROLIDE FAMILY EXPORT SYSTEM PERMEASE COMPONENT 2"/>
    <property type="match status" value="1"/>
</dbReference>
<keyword evidence="10" id="KW-1185">Reference proteome</keyword>
<evidence type="ECO:0000256" key="1">
    <source>
        <dbReference type="ARBA" id="ARBA00004651"/>
    </source>
</evidence>
<gene>
    <name evidence="9" type="ORF">G8759_02855</name>
</gene>
<evidence type="ECO:0000256" key="3">
    <source>
        <dbReference type="ARBA" id="ARBA00022692"/>
    </source>
</evidence>
<feature type="transmembrane region" description="Helical" evidence="6">
    <location>
        <begin position="442"/>
        <end position="462"/>
    </location>
</feature>
<feature type="transmembrane region" description="Helical" evidence="6">
    <location>
        <begin position="21"/>
        <end position="41"/>
    </location>
</feature>
<protein>
    <submittedName>
        <fullName evidence="9">FtsX-like permease family protein</fullName>
    </submittedName>
</protein>
<dbReference type="PANTHER" id="PTHR30572">
    <property type="entry name" value="MEMBRANE COMPONENT OF TRANSPORTER-RELATED"/>
    <property type="match status" value="1"/>
</dbReference>
<feature type="transmembrane region" description="Helical" evidence="6">
    <location>
        <begin position="395"/>
        <end position="421"/>
    </location>
</feature>
<dbReference type="InterPro" id="IPR003838">
    <property type="entry name" value="ABC3_permease_C"/>
</dbReference>
<feature type="domain" description="MacB-like periplasmic core" evidence="8">
    <location>
        <begin position="21"/>
        <end position="253"/>
    </location>
</feature>
<keyword evidence="3 6" id="KW-0812">Transmembrane</keyword>
<evidence type="ECO:0000259" key="8">
    <source>
        <dbReference type="Pfam" id="PF12704"/>
    </source>
</evidence>
<sequence length="820" mass="92341">MFRNYLTIALRNFRRQKGFNLLNITGLAIGLASVTIIYLFIIDEQDFDRFHPDSDNLYVLGTHRKSNGYEYTSAYAAGAWQKAILDRFPDVIGGTQVISMGYPASFRDRKTDKILLSENVFWVNSDFKDVFHFPLLYGNPKTVFEKPNGIVLSATIARQFFGDQNPVGKPLEISHIYSTDNKYVPLTITGVLDDYPSNSHIQPDYLISTGMLRSMMTANNKNWLENWGAGPGWFLTYLHTKPDADIDKIKKLFNQVVQANLPKDPASLTEPVILPLKGVHFNQDLRSSYNNSRIGDIKYLYIFASTALLVIIIASINYMNLATARAVRRAKEIGLRKVLGSNRRQLVLQFLGESLITTFIALLAALVLVVVLLPLFNVIAGKNFTLAHLAQGKLIGVTLGTTLLVGLLSGSYPALYLSGLLPISVLKNARFTSRSSDWLRKGLVVLQYTITILLIVSTGIMMKQMNFIHRSTLSQSGDQLLSIRWSGMASLDKYRSLKQRILEDPELQVVTLANHLPNQDYFGSLDHDVTFPQLGNQPHRWAGMKGDFDLPNAFNLELVAGRKFRSDNPADSSAYLLNESAVKALGLPLDKVLGMRLTVKRPMEESNQKREGTVIGIVRDFPFRSIHHTISPLAISARPDPEDQIMYIKLPNGKFQEKIAEVEKKWKQVLPDAGFDHWFMSEEFGRMYEGENRMSGLFKAFSLLSILIACLGLFGLSSYLAERRTKEIGIRKVMGASLLQILRLLFTPFLNLLAVACLIAVPLGWFMMYRWLEDFTYRVPIDAFIFLLSILLVVILTAIVVSYETVRAALTNPLNSIRQE</sequence>
<dbReference type="RefSeq" id="WP_167205032.1">
    <property type="nucleotide sequence ID" value="NZ_CP050063.1"/>
</dbReference>
<dbReference type="EMBL" id="CP050063">
    <property type="protein sequence ID" value="QIP11645.1"/>
    <property type="molecule type" value="Genomic_DNA"/>
</dbReference>
<evidence type="ECO:0000313" key="10">
    <source>
        <dbReference type="Proteomes" id="UP000501802"/>
    </source>
</evidence>
<dbReference type="Proteomes" id="UP000501802">
    <property type="component" value="Chromosome"/>
</dbReference>
<dbReference type="KEGG" id="spib:G8759_02855"/>
<feature type="transmembrane region" description="Helical" evidence="6">
    <location>
        <begin position="346"/>
        <end position="375"/>
    </location>
</feature>
<feature type="transmembrane region" description="Helical" evidence="6">
    <location>
        <begin position="741"/>
        <end position="763"/>
    </location>
</feature>
<feature type="domain" description="ABC3 transporter permease C-terminal" evidence="7">
    <location>
        <begin position="700"/>
        <end position="801"/>
    </location>
</feature>
<proteinExistence type="predicted"/>
<keyword evidence="5 6" id="KW-0472">Membrane</keyword>
<dbReference type="Pfam" id="PF12704">
    <property type="entry name" value="MacB_PCD"/>
    <property type="match status" value="1"/>
</dbReference>
<name>A0A6G9AH83_9BACT</name>
<dbReference type="Pfam" id="PF02687">
    <property type="entry name" value="FtsX"/>
    <property type="match status" value="2"/>
</dbReference>
<feature type="domain" description="ABC3 transporter permease C-terminal" evidence="7">
    <location>
        <begin position="306"/>
        <end position="419"/>
    </location>
</feature>
<accession>A0A6G9AH83</accession>
<evidence type="ECO:0000256" key="5">
    <source>
        <dbReference type="ARBA" id="ARBA00023136"/>
    </source>
</evidence>
<dbReference type="GO" id="GO:0022857">
    <property type="term" value="F:transmembrane transporter activity"/>
    <property type="evidence" value="ECO:0007669"/>
    <property type="project" value="TreeGrafter"/>
</dbReference>
<dbReference type="InterPro" id="IPR050250">
    <property type="entry name" value="Macrolide_Exporter_MacB"/>
</dbReference>
<feature type="transmembrane region" description="Helical" evidence="6">
    <location>
        <begin position="299"/>
        <end position="321"/>
    </location>
</feature>
<feature type="transmembrane region" description="Helical" evidence="6">
    <location>
        <begin position="700"/>
        <end position="721"/>
    </location>
</feature>
<keyword evidence="2" id="KW-1003">Cell membrane</keyword>
<dbReference type="InterPro" id="IPR025857">
    <property type="entry name" value="MacB_PCD"/>
</dbReference>
<evidence type="ECO:0000256" key="6">
    <source>
        <dbReference type="SAM" id="Phobius"/>
    </source>
</evidence>
<dbReference type="AlphaFoldDB" id="A0A6G9AH83"/>
<evidence type="ECO:0000256" key="4">
    <source>
        <dbReference type="ARBA" id="ARBA00022989"/>
    </source>
</evidence>
<evidence type="ECO:0000256" key="2">
    <source>
        <dbReference type="ARBA" id="ARBA00022475"/>
    </source>
</evidence>
<dbReference type="GO" id="GO:0005886">
    <property type="term" value="C:plasma membrane"/>
    <property type="evidence" value="ECO:0007669"/>
    <property type="project" value="UniProtKB-SubCell"/>
</dbReference>
<comment type="subcellular location">
    <subcellularLocation>
        <location evidence="1">Cell membrane</location>
        <topology evidence="1">Multi-pass membrane protein</topology>
    </subcellularLocation>
</comment>
<evidence type="ECO:0000259" key="7">
    <source>
        <dbReference type="Pfam" id="PF02687"/>
    </source>
</evidence>
<organism evidence="9 10">
    <name type="scientific">Spirosoma aureum</name>
    <dbReference type="NCBI Taxonomy" id="2692134"/>
    <lineage>
        <taxon>Bacteria</taxon>
        <taxon>Pseudomonadati</taxon>
        <taxon>Bacteroidota</taxon>
        <taxon>Cytophagia</taxon>
        <taxon>Cytophagales</taxon>
        <taxon>Cytophagaceae</taxon>
        <taxon>Spirosoma</taxon>
    </lineage>
</organism>
<evidence type="ECO:0000313" key="9">
    <source>
        <dbReference type="EMBL" id="QIP11645.1"/>
    </source>
</evidence>
<reference evidence="9 10" key="1">
    <citation type="submission" date="2020-03" db="EMBL/GenBank/DDBJ databases">
        <authorList>
            <person name="Kim M.K."/>
        </authorList>
    </citation>
    <scope>NUCLEOTIDE SEQUENCE [LARGE SCALE GENOMIC DNA]</scope>
    <source>
        <strain evidence="9 10">BT328</strain>
    </source>
</reference>